<name>A0A2T4JSW1_9RHOB</name>
<dbReference type="InterPro" id="IPR019546">
    <property type="entry name" value="TAT_signal_bac_arc"/>
</dbReference>
<feature type="domain" description="Molybdopterin oxidoreductase" evidence="15">
    <location>
        <begin position="92"/>
        <end position="561"/>
    </location>
</feature>
<sequence length="822" mass="89667">MTLPNPKMSALSRRRFLQTAAATGCLGLAAGPLFPRAAGAQTPKGVISGSHWGVFRAEVRDGRAVAFTPWEGDPTPSKQLPGVLDSIYSPTRIKYPMVRRAWLEQGPGADPDGRGSGDFVRVSWEKALDLVAAELVRVREQHGATAIFGGSYGWKSPGKLHNCRTLLRRMLKLNGGFTTSSGDYSTGAAQVILPHVVGSIEVYEQCTSWQNVAEHTELMVFWGANPLNTSQISWQVADHGAFPGIDGLKQAKTKVICIDPIRTETCAALDGEWLAPRPQTDVALMLGIAHTLQAEGLHDQAFLDKYTSGFELFLPYLTGESDGVPKSADWASAICGLSAETIRDLARRFAGNRTMLALGYSTQRQHHGEQAPWMLVTLAAMLGQIGLPGGGYGLSYHYASGGAPTHAAPVLPAITDSPGQSAGGGAEWLTGSGDASIPVSRLVETLQNPGAEMDFNGSKITLPLIKLAYWAGGNPFSHHQDRNEMLRAWRNLETFIVHDFQWTASARHADIVLPATTSYERNDIEQVGDYAMSNIVAMKQIIEPQHEARSDYDIFAGIAERWGRRYDFTEGKTEMEWIRGFYEAAKIESRARGMEMPVFDVFWDSNEPLAFPLSDAERNFVRHAAFRADPLLNALGTPSGRIEIFSRNVEKMGYDDCPPHPTWMEPVERLGGPTTRYPLHVASNHPIHRLHSQLCGTELRKLYEVAGREPCWMNPEDAAARGLQDGDVVRVFNDRGQILAGVVVTDVIRPGVIRISEGGWFDPADAREAGSLCKYGDVNTLTTGIATSRLSQGNCGQTAMAEVERFEGAPPAVTVFSEPVTG</sequence>
<evidence type="ECO:0000256" key="6">
    <source>
        <dbReference type="ARBA" id="ARBA00022729"/>
    </source>
</evidence>
<evidence type="ECO:0000313" key="18">
    <source>
        <dbReference type="EMBL" id="PTE20998.1"/>
    </source>
</evidence>
<evidence type="ECO:0000256" key="11">
    <source>
        <dbReference type="ARBA" id="ARBA00056722"/>
    </source>
</evidence>
<keyword evidence="5 14" id="KW-0479">Metal-binding</keyword>
<comment type="subcellular location">
    <subcellularLocation>
        <location evidence="1">Periplasm</location>
    </subcellularLocation>
</comment>
<dbReference type="FunFam" id="2.40.40.20:FF:000009">
    <property type="entry name" value="Biotin sulfoxide reductase 2"/>
    <property type="match status" value="1"/>
</dbReference>
<dbReference type="FunFam" id="3.40.228.10:FF:000003">
    <property type="entry name" value="Biotin sulfoxide reductase 2"/>
    <property type="match status" value="1"/>
</dbReference>
<evidence type="ECO:0000256" key="7">
    <source>
        <dbReference type="ARBA" id="ARBA00022764"/>
    </source>
</evidence>
<keyword evidence="4 14" id="KW-0500">Molybdenum</keyword>
<dbReference type="InterPro" id="IPR041460">
    <property type="entry name" value="Molybdopterin_N"/>
</dbReference>
<dbReference type="InterPro" id="IPR006655">
    <property type="entry name" value="Mopterin_OxRdtase_prok_CS"/>
</dbReference>
<dbReference type="GO" id="GO:0030151">
    <property type="term" value="F:molybdenum ion binding"/>
    <property type="evidence" value="ECO:0007669"/>
    <property type="project" value="TreeGrafter"/>
</dbReference>
<dbReference type="InterPro" id="IPR009010">
    <property type="entry name" value="Asp_de-COase-like_dom_sf"/>
</dbReference>
<dbReference type="NCBIfam" id="TIGR01409">
    <property type="entry name" value="TAT_signal_seq"/>
    <property type="match status" value="1"/>
</dbReference>
<comment type="caution">
    <text evidence="18">The sequence shown here is derived from an EMBL/GenBank/DDBJ whole genome shotgun (WGS) entry which is preliminary data.</text>
</comment>
<evidence type="ECO:0000256" key="1">
    <source>
        <dbReference type="ARBA" id="ARBA00004418"/>
    </source>
</evidence>
<dbReference type="NCBIfam" id="NF011682">
    <property type="entry name" value="PRK15102.1"/>
    <property type="match status" value="1"/>
</dbReference>
<evidence type="ECO:0000256" key="10">
    <source>
        <dbReference type="ARBA" id="ARBA00050606"/>
    </source>
</evidence>
<comment type="catalytic activity">
    <reaction evidence="9">
        <text>trimethylamine + 2 Fe(III)-[cytochrome c] + H2O = trimethylamine N-oxide + 2 Fe(II)-[cytochrome c] + 3 H(+)</text>
        <dbReference type="Rhea" id="RHEA:24236"/>
        <dbReference type="Rhea" id="RHEA-COMP:10350"/>
        <dbReference type="Rhea" id="RHEA-COMP:14399"/>
        <dbReference type="ChEBI" id="CHEBI:15377"/>
        <dbReference type="ChEBI" id="CHEBI:15378"/>
        <dbReference type="ChEBI" id="CHEBI:15724"/>
        <dbReference type="ChEBI" id="CHEBI:29033"/>
        <dbReference type="ChEBI" id="CHEBI:29034"/>
        <dbReference type="ChEBI" id="CHEBI:58389"/>
        <dbReference type="EC" id="1.7.2.3"/>
    </reaction>
</comment>
<evidence type="ECO:0000256" key="14">
    <source>
        <dbReference type="PIRSR" id="PIRSR606658-1"/>
    </source>
</evidence>
<dbReference type="SUPFAM" id="SSF50692">
    <property type="entry name" value="ADC-like"/>
    <property type="match status" value="1"/>
</dbReference>
<comment type="cofactor">
    <cofactor evidence="14">
        <name>Mo-bis(molybdopterin guanine dinucleotide)</name>
        <dbReference type="ChEBI" id="CHEBI:60539"/>
    </cofactor>
    <text evidence="14">Binds 1 molybdenum-bis(molybdopterin guanine dinucleotide) (Mo-bis-MGD) cofactor per subunit.</text>
</comment>
<dbReference type="AlphaFoldDB" id="A0A2T4JSW1"/>
<dbReference type="InterPro" id="IPR006311">
    <property type="entry name" value="TAT_signal"/>
</dbReference>
<dbReference type="PROSITE" id="PS00490">
    <property type="entry name" value="MOLYBDOPTERIN_PROK_2"/>
    <property type="match status" value="1"/>
</dbReference>
<dbReference type="CDD" id="cd02793">
    <property type="entry name" value="MopB_CT_DMSOR-BSOR-TMAOR"/>
    <property type="match status" value="1"/>
</dbReference>
<feature type="domain" description="Molybdopterin dinucleotide-binding" evidence="16">
    <location>
        <begin position="679"/>
        <end position="795"/>
    </location>
</feature>
<dbReference type="GO" id="GO:0009061">
    <property type="term" value="P:anaerobic respiration"/>
    <property type="evidence" value="ECO:0007669"/>
    <property type="project" value="TreeGrafter"/>
</dbReference>
<evidence type="ECO:0000259" key="17">
    <source>
        <dbReference type="Pfam" id="PF18364"/>
    </source>
</evidence>
<protein>
    <recommendedName>
        <fullName evidence="13">Dimethyl sulfoxide/trimethylamine N-oxide reductase</fullName>
        <ecNumber evidence="3">1.7.2.3</ecNumber>
        <ecNumber evidence="12">1.8.5.3</ecNumber>
    </recommendedName>
</protein>
<dbReference type="GO" id="GO:0043546">
    <property type="term" value="F:molybdopterin cofactor binding"/>
    <property type="evidence" value="ECO:0007669"/>
    <property type="project" value="InterPro"/>
</dbReference>
<dbReference type="EC" id="1.8.5.3" evidence="12"/>
<dbReference type="PANTHER" id="PTHR43742:SF10">
    <property type="entry name" value="TRIMETHYLAMINE-N-OXIDE REDUCTASE 2"/>
    <property type="match status" value="1"/>
</dbReference>
<evidence type="ECO:0000256" key="4">
    <source>
        <dbReference type="ARBA" id="ARBA00022505"/>
    </source>
</evidence>
<evidence type="ECO:0000256" key="8">
    <source>
        <dbReference type="ARBA" id="ARBA00023002"/>
    </source>
</evidence>
<evidence type="ECO:0000259" key="15">
    <source>
        <dbReference type="Pfam" id="PF00384"/>
    </source>
</evidence>
<proteinExistence type="inferred from homology"/>
<keyword evidence="6" id="KW-0732">Signal</keyword>
<dbReference type="InterPro" id="IPR006657">
    <property type="entry name" value="MoPterin_dinucl-bd_dom"/>
</dbReference>
<evidence type="ECO:0000259" key="16">
    <source>
        <dbReference type="Pfam" id="PF01568"/>
    </source>
</evidence>
<dbReference type="Pfam" id="PF18364">
    <property type="entry name" value="Molybdopterin_N"/>
    <property type="match status" value="1"/>
</dbReference>
<evidence type="ECO:0000313" key="19">
    <source>
        <dbReference type="Proteomes" id="UP000241010"/>
    </source>
</evidence>
<gene>
    <name evidence="18" type="ORF">C5F48_14585</name>
</gene>
<feature type="binding site" evidence="14">
    <location>
        <position position="154"/>
    </location>
    <ligand>
        <name>Mo-bis(molybdopterin guanine dinucleotide)</name>
        <dbReference type="ChEBI" id="CHEBI:60539"/>
    </ligand>
</feature>
<dbReference type="NCBIfam" id="TIGR00509">
    <property type="entry name" value="bisC_fam"/>
    <property type="match status" value="1"/>
</dbReference>
<evidence type="ECO:0000256" key="3">
    <source>
        <dbReference type="ARBA" id="ARBA00011885"/>
    </source>
</evidence>
<dbReference type="Gene3D" id="3.40.50.740">
    <property type="match status" value="1"/>
</dbReference>
<dbReference type="EC" id="1.7.2.3" evidence="3"/>
<keyword evidence="8" id="KW-0560">Oxidoreductase</keyword>
<reference evidence="18 19" key="1">
    <citation type="submission" date="2018-03" db="EMBL/GenBank/DDBJ databases">
        <title>Cereibacter changlensis.</title>
        <authorList>
            <person name="Meyer T.E."/>
            <person name="Miller S."/>
            <person name="Lodha T."/>
            <person name="Gandham S."/>
            <person name="Chintalapati S."/>
            <person name="Chintalapati V.R."/>
        </authorList>
    </citation>
    <scope>NUCLEOTIDE SEQUENCE [LARGE SCALE GENOMIC DNA]</scope>
    <source>
        <strain evidence="18 19">JA139</strain>
    </source>
</reference>
<dbReference type="Gene3D" id="2.40.40.20">
    <property type="match status" value="1"/>
</dbReference>
<dbReference type="Gene3D" id="3.90.55.10">
    <property type="entry name" value="Dimethylsulfoxide Reductase, domain 3"/>
    <property type="match status" value="1"/>
</dbReference>
<feature type="binding site" evidence="14">
    <location>
        <position position="521"/>
    </location>
    <ligand>
        <name>Mo-bis(molybdopterin guanine dinucleotide)</name>
        <dbReference type="ChEBI" id="CHEBI:60539"/>
    </ligand>
</feature>
<dbReference type="OrthoDB" id="9759518at2"/>
<dbReference type="GO" id="GO:0009055">
    <property type="term" value="F:electron transfer activity"/>
    <property type="evidence" value="ECO:0007669"/>
    <property type="project" value="TreeGrafter"/>
</dbReference>
<organism evidence="18 19">
    <name type="scientific">Cereibacter changlensis JA139</name>
    <dbReference type="NCBI Taxonomy" id="1188249"/>
    <lineage>
        <taxon>Bacteria</taxon>
        <taxon>Pseudomonadati</taxon>
        <taxon>Pseudomonadota</taxon>
        <taxon>Alphaproteobacteria</taxon>
        <taxon>Rhodobacterales</taxon>
        <taxon>Paracoccaceae</taxon>
        <taxon>Cereibacter</taxon>
    </lineage>
</organism>
<dbReference type="Proteomes" id="UP000241010">
    <property type="component" value="Unassembled WGS sequence"/>
</dbReference>
<evidence type="ECO:0000256" key="2">
    <source>
        <dbReference type="ARBA" id="ARBA00010312"/>
    </source>
</evidence>
<dbReference type="Pfam" id="PF00384">
    <property type="entry name" value="Molybdopterin"/>
    <property type="match status" value="1"/>
</dbReference>
<dbReference type="GO" id="GO:0030288">
    <property type="term" value="C:outer membrane-bounded periplasmic space"/>
    <property type="evidence" value="ECO:0007669"/>
    <property type="project" value="TreeGrafter"/>
</dbReference>
<feature type="binding site" evidence="14">
    <location>
        <position position="364"/>
    </location>
    <ligand>
        <name>Mo-bis(molybdopterin guanine dinucleotide)</name>
        <dbReference type="ChEBI" id="CHEBI:60539"/>
    </ligand>
</feature>
<dbReference type="EMBL" id="PZKG01000071">
    <property type="protein sequence ID" value="PTE20998.1"/>
    <property type="molecule type" value="Genomic_DNA"/>
</dbReference>
<dbReference type="GO" id="GO:0050626">
    <property type="term" value="F:trimethylamine-N-oxide reductase (cytochrome c) activity"/>
    <property type="evidence" value="ECO:0007669"/>
    <property type="project" value="UniProtKB-EC"/>
</dbReference>
<keyword evidence="19" id="KW-1185">Reference proteome</keyword>
<comment type="catalytic activity">
    <reaction evidence="10">
        <text>dimethyl sulfide + a menaquinone + H2O = dimethyl sulfoxide + a menaquinol</text>
        <dbReference type="Rhea" id="RHEA:28494"/>
        <dbReference type="Rhea" id="RHEA-COMP:9537"/>
        <dbReference type="Rhea" id="RHEA-COMP:9539"/>
        <dbReference type="ChEBI" id="CHEBI:15377"/>
        <dbReference type="ChEBI" id="CHEBI:16374"/>
        <dbReference type="ChEBI" id="CHEBI:17437"/>
        <dbReference type="ChEBI" id="CHEBI:18151"/>
        <dbReference type="ChEBI" id="CHEBI:28262"/>
        <dbReference type="EC" id="1.8.5.3"/>
    </reaction>
</comment>
<evidence type="ECO:0000256" key="9">
    <source>
        <dbReference type="ARBA" id="ARBA00049407"/>
    </source>
</evidence>
<dbReference type="PANTHER" id="PTHR43742">
    <property type="entry name" value="TRIMETHYLAMINE-N-OXIDE REDUCTASE"/>
    <property type="match status" value="1"/>
</dbReference>
<dbReference type="CDD" id="cd02769">
    <property type="entry name" value="MopB_DMSOR-BSOR-TMAOR"/>
    <property type="match status" value="1"/>
</dbReference>
<dbReference type="Pfam" id="PF01568">
    <property type="entry name" value="Molydop_binding"/>
    <property type="match status" value="1"/>
</dbReference>
<dbReference type="RefSeq" id="WP_107664630.1">
    <property type="nucleotide sequence ID" value="NZ_PZKG01000071.1"/>
</dbReference>
<keyword evidence="7" id="KW-0574">Periplasm</keyword>
<evidence type="ECO:0000256" key="13">
    <source>
        <dbReference type="ARBA" id="ARBA00068174"/>
    </source>
</evidence>
<dbReference type="SUPFAM" id="SSF53706">
    <property type="entry name" value="Formate dehydrogenase/DMSO reductase, domains 1-3"/>
    <property type="match status" value="1"/>
</dbReference>
<dbReference type="Gene3D" id="3.40.228.10">
    <property type="entry name" value="Dimethylsulfoxide Reductase, domain 2"/>
    <property type="match status" value="1"/>
</dbReference>
<dbReference type="InterPro" id="IPR050612">
    <property type="entry name" value="Prok_Mopterin_Oxidored"/>
</dbReference>
<dbReference type="PROSITE" id="PS51318">
    <property type="entry name" value="TAT"/>
    <property type="match status" value="1"/>
</dbReference>
<evidence type="ECO:0000256" key="5">
    <source>
        <dbReference type="ARBA" id="ARBA00022723"/>
    </source>
</evidence>
<dbReference type="InterPro" id="IPR041954">
    <property type="entry name" value="CT_DMSOR/BSOR/TMAOR"/>
</dbReference>
<feature type="domain" description="Molybdopterin oxidoreductase N-terminal" evidence="17">
    <location>
        <begin position="48"/>
        <end position="88"/>
    </location>
</feature>
<comment type="function">
    <text evidence="11">Catalyzes the reduction of dimethyl sulfoxide (DMSO) and trimethylamine N-oxide (TMAO) to dimethyl sulfide (DMS) and trimethylamine, respectively. The terminal DMSO reductase can also use various sulfoxides and N-oxide compounds as terminal electron acceptor in addition to DMSO and TMAO.</text>
</comment>
<feature type="binding site" evidence="14">
    <location>
        <position position="478"/>
    </location>
    <ligand>
        <name>Mo-bis(molybdopterin guanine dinucleotide)</name>
        <dbReference type="ChEBI" id="CHEBI:60539"/>
    </ligand>
</feature>
<feature type="binding site" evidence="14">
    <location>
        <position position="779"/>
    </location>
    <ligand>
        <name>Mo-bis(molybdopterin guanine dinucleotide)</name>
        <dbReference type="ChEBI" id="CHEBI:60539"/>
    </ligand>
</feature>
<comment type="similarity">
    <text evidence="2">Belongs to the prokaryotic molybdopterin-containing oxidoreductase family.</text>
</comment>
<feature type="binding site" evidence="14">
    <location>
        <position position="551"/>
    </location>
    <ligand>
        <name>Mo-bis(molybdopterin guanine dinucleotide)</name>
        <dbReference type="ChEBI" id="CHEBI:60539"/>
    </ligand>
</feature>
<dbReference type="InterPro" id="IPR006656">
    <property type="entry name" value="Mopterin_OxRdtase"/>
</dbReference>
<accession>A0A2T4JSW1</accession>
<evidence type="ECO:0000256" key="12">
    <source>
        <dbReference type="ARBA" id="ARBA00066451"/>
    </source>
</evidence>
<feature type="binding site" evidence="14">
    <location>
        <position position="474"/>
    </location>
    <ligand>
        <name>Mo-bis(molybdopterin guanine dinucleotide)</name>
        <dbReference type="ChEBI" id="CHEBI:60539"/>
    </ligand>
</feature>
<dbReference type="InterPro" id="IPR006658">
    <property type="entry name" value="BisC"/>
</dbReference>